<protein>
    <submittedName>
        <fullName evidence="2">Uncharacterized protein</fullName>
    </submittedName>
</protein>
<keyword evidence="1" id="KW-0812">Transmembrane</keyword>
<reference evidence="2" key="1">
    <citation type="submission" date="2023-06" db="EMBL/GenBank/DDBJ databases">
        <title>Genome-scale phylogeny and comparative genomics of the fungal order Sordariales.</title>
        <authorList>
            <consortium name="Lawrence Berkeley National Laboratory"/>
            <person name="Hensen N."/>
            <person name="Bonometti L."/>
            <person name="Westerberg I."/>
            <person name="Brannstrom I.O."/>
            <person name="Guillou S."/>
            <person name="Cros-Aarteil S."/>
            <person name="Calhoun S."/>
            <person name="Haridas S."/>
            <person name="Kuo A."/>
            <person name="Mondo S."/>
            <person name="Pangilinan J."/>
            <person name="Riley R."/>
            <person name="Labutti K."/>
            <person name="Andreopoulos B."/>
            <person name="Lipzen A."/>
            <person name="Chen C."/>
            <person name="Yanf M."/>
            <person name="Daum C."/>
            <person name="Ng V."/>
            <person name="Clum A."/>
            <person name="Steindorff A."/>
            <person name="Ohm R."/>
            <person name="Martin F."/>
            <person name="Silar P."/>
            <person name="Natvig D."/>
            <person name="Lalanne C."/>
            <person name="Gautier V."/>
            <person name="Ament-Velasquez S.L."/>
            <person name="Kruys A."/>
            <person name="Hutchinson M.I."/>
            <person name="Powell A.J."/>
            <person name="Barry K."/>
            <person name="Miller A.N."/>
            <person name="Grigoriev I.V."/>
            <person name="Debuchy R."/>
            <person name="Gladieux P."/>
            <person name="Thoren M.H."/>
            <person name="Johannesson H."/>
        </authorList>
    </citation>
    <scope>NUCLEOTIDE SEQUENCE</scope>
    <source>
        <strain evidence="2">SMH4607-1</strain>
    </source>
</reference>
<keyword evidence="1" id="KW-1133">Transmembrane helix</keyword>
<proteinExistence type="predicted"/>
<keyword evidence="1" id="KW-0472">Membrane</keyword>
<accession>A0AA40DZJ4</accession>
<comment type="caution">
    <text evidence="2">The sequence shown here is derived from an EMBL/GenBank/DDBJ whole genome shotgun (WGS) entry which is preliminary data.</text>
</comment>
<organism evidence="2 3">
    <name type="scientific">Lasiosphaeris hirsuta</name>
    <dbReference type="NCBI Taxonomy" id="260670"/>
    <lineage>
        <taxon>Eukaryota</taxon>
        <taxon>Fungi</taxon>
        <taxon>Dikarya</taxon>
        <taxon>Ascomycota</taxon>
        <taxon>Pezizomycotina</taxon>
        <taxon>Sordariomycetes</taxon>
        <taxon>Sordariomycetidae</taxon>
        <taxon>Sordariales</taxon>
        <taxon>Lasiosphaeriaceae</taxon>
        <taxon>Lasiosphaeris</taxon>
    </lineage>
</organism>
<feature type="transmembrane region" description="Helical" evidence="1">
    <location>
        <begin position="89"/>
        <end position="113"/>
    </location>
</feature>
<sequence length="118" mass="13649">MPSDPADEETAQPQILQPGMLNVDLINAISVFNNTNLLNRIYAIEVVAETEKIARDDNRENWREEREYEAGLLKRHDEKGKFRKNVWDWFCATTAVIGVVFLAWILYILGAWLRKISA</sequence>
<dbReference type="Proteomes" id="UP001172102">
    <property type="component" value="Unassembled WGS sequence"/>
</dbReference>
<evidence type="ECO:0000256" key="1">
    <source>
        <dbReference type="SAM" id="Phobius"/>
    </source>
</evidence>
<evidence type="ECO:0000313" key="2">
    <source>
        <dbReference type="EMBL" id="KAK0719407.1"/>
    </source>
</evidence>
<dbReference type="AlphaFoldDB" id="A0AA40DZJ4"/>
<keyword evidence="3" id="KW-1185">Reference proteome</keyword>
<dbReference type="EMBL" id="JAUKUA010000003">
    <property type="protein sequence ID" value="KAK0719407.1"/>
    <property type="molecule type" value="Genomic_DNA"/>
</dbReference>
<gene>
    <name evidence="2" type="ORF">B0H67DRAFT_642765</name>
</gene>
<name>A0AA40DZJ4_9PEZI</name>
<evidence type="ECO:0000313" key="3">
    <source>
        <dbReference type="Proteomes" id="UP001172102"/>
    </source>
</evidence>